<accession>A0A0E9P6N5</accession>
<name>A0A0E9P6N5_ANGAN</name>
<sequence length="41" mass="4602">MFHIPFLKKYGGSDTPAEMKQTDPQKSVKCSFLFPLLQVGS</sequence>
<dbReference type="AlphaFoldDB" id="A0A0E9P6N5"/>
<organism evidence="1">
    <name type="scientific">Anguilla anguilla</name>
    <name type="common">European freshwater eel</name>
    <name type="synonym">Muraena anguilla</name>
    <dbReference type="NCBI Taxonomy" id="7936"/>
    <lineage>
        <taxon>Eukaryota</taxon>
        <taxon>Metazoa</taxon>
        <taxon>Chordata</taxon>
        <taxon>Craniata</taxon>
        <taxon>Vertebrata</taxon>
        <taxon>Euteleostomi</taxon>
        <taxon>Actinopterygii</taxon>
        <taxon>Neopterygii</taxon>
        <taxon>Teleostei</taxon>
        <taxon>Anguilliformes</taxon>
        <taxon>Anguillidae</taxon>
        <taxon>Anguilla</taxon>
    </lineage>
</organism>
<protein>
    <submittedName>
        <fullName evidence="1">Uncharacterized protein</fullName>
    </submittedName>
</protein>
<reference evidence="1" key="1">
    <citation type="submission" date="2014-11" db="EMBL/GenBank/DDBJ databases">
        <authorList>
            <person name="Amaro Gonzalez C."/>
        </authorList>
    </citation>
    <scope>NUCLEOTIDE SEQUENCE</scope>
</reference>
<proteinExistence type="predicted"/>
<evidence type="ECO:0000313" key="1">
    <source>
        <dbReference type="EMBL" id="JAH00251.1"/>
    </source>
</evidence>
<dbReference type="EMBL" id="GBXM01108326">
    <property type="protein sequence ID" value="JAH00251.1"/>
    <property type="molecule type" value="Transcribed_RNA"/>
</dbReference>
<reference evidence="1" key="2">
    <citation type="journal article" date="2015" name="Fish Shellfish Immunol.">
        <title>Early steps in the European eel (Anguilla anguilla)-Vibrio vulnificus interaction in the gills: Role of the RtxA13 toxin.</title>
        <authorList>
            <person name="Callol A."/>
            <person name="Pajuelo D."/>
            <person name="Ebbesson L."/>
            <person name="Teles M."/>
            <person name="MacKenzie S."/>
            <person name="Amaro C."/>
        </authorList>
    </citation>
    <scope>NUCLEOTIDE SEQUENCE</scope>
</reference>